<dbReference type="InterPro" id="IPR001678">
    <property type="entry name" value="MeTrfase_RsmB-F_NOP2_dom"/>
</dbReference>
<dbReference type="EMBL" id="FQUA01000019">
    <property type="protein sequence ID" value="SHF13267.1"/>
    <property type="molecule type" value="Genomic_DNA"/>
</dbReference>
<keyword evidence="5 7" id="KW-0949">S-adenosyl-L-methionine</keyword>
<dbReference type="SUPFAM" id="SSF53335">
    <property type="entry name" value="S-adenosyl-L-methionine-dependent methyltransferases"/>
    <property type="match status" value="1"/>
</dbReference>
<keyword evidence="2" id="KW-0963">Cytoplasm</keyword>
<dbReference type="InterPro" id="IPR031341">
    <property type="entry name" value="Methyltr_RsmF_N"/>
</dbReference>
<dbReference type="PROSITE" id="PS51686">
    <property type="entry name" value="SAM_MT_RSMB_NOP"/>
    <property type="match status" value="1"/>
</dbReference>
<dbReference type="Pfam" id="PF01189">
    <property type="entry name" value="Methyltr_RsmB-F"/>
    <property type="match status" value="1"/>
</dbReference>
<dbReference type="Pfam" id="PF17125">
    <property type="entry name" value="Methyltr_RsmF_N"/>
    <property type="match status" value="1"/>
</dbReference>
<keyword evidence="11" id="KW-1185">Reference proteome</keyword>
<dbReference type="KEGG" id="cpro:CPRO_05290"/>
<evidence type="ECO:0000256" key="3">
    <source>
        <dbReference type="ARBA" id="ARBA00022603"/>
    </source>
</evidence>
<comment type="similarity">
    <text evidence="1 7">Belongs to the class I-like SAM-binding methyltransferase superfamily. RsmB/NOP family.</text>
</comment>
<dbReference type="InterPro" id="IPR027391">
    <property type="entry name" value="Nol1_Nop2_Fmu_2"/>
</dbReference>
<dbReference type="Gene3D" id="3.40.50.150">
    <property type="entry name" value="Vaccinia Virus protein VP39"/>
    <property type="match status" value="1"/>
</dbReference>
<reference evidence="11" key="2">
    <citation type="submission" date="2016-01" db="EMBL/GenBank/DDBJ databases">
        <authorList>
            <person name="Poehlein A."/>
            <person name="Schlien K."/>
            <person name="Gottschalk G."/>
            <person name="Buckel W."/>
            <person name="Daniel R."/>
        </authorList>
    </citation>
    <scope>NUCLEOTIDE SEQUENCE [LARGE SCALE GENOMIC DNA]</scope>
    <source>
        <strain evidence="11">X2</strain>
    </source>
</reference>
<dbReference type="Proteomes" id="UP000184204">
    <property type="component" value="Unassembled WGS sequence"/>
</dbReference>
<feature type="domain" description="SAM-dependent MTase RsmB/NOP-type" evidence="8">
    <location>
        <begin position="17"/>
        <end position="294"/>
    </location>
</feature>
<dbReference type="InterPro" id="IPR023267">
    <property type="entry name" value="RCMT"/>
</dbReference>
<dbReference type="PANTHER" id="PTHR22807:SF30">
    <property type="entry name" value="28S RRNA (CYTOSINE(4447)-C(5))-METHYLTRANSFERASE-RELATED"/>
    <property type="match status" value="1"/>
</dbReference>
<dbReference type="Gene3D" id="2.30.130.60">
    <property type="match status" value="1"/>
</dbReference>
<feature type="binding site" evidence="7">
    <location>
        <position position="178"/>
    </location>
    <ligand>
        <name>S-adenosyl-L-methionine</name>
        <dbReference type="ChEBI" id="CHEBI:59789"/>
    </ligand>
</feature>
<reference evidence="9 11" key="1">
    <citation type="journal article" date="2016" name="Genome Announc.">
        <title>Complete Genome Sequence of the Amino Acid-Fermenting Clostridium propionicum X2 (DSM 1682).</title>
        <authorList>
            <person name="Poehlein A."/>
            <person name="Schlien K."/>
            <person name="Chowdhury N.P."/>
            <person name="Gottschalk G."/>
            <person name="Buckel W."/>
            <person name="Daniel R."/>
        </authorList>
    </citation>
    <scope>NUCLEOTIDE SEQUENCE [LARGE SCALE GENOMIC DNA]</scope>
    <source>
        <strain evidence="9 11">X2</strain>
    </source>
</reference>
<protein>
    <submittedName>
        <fullName evidence="10">NOL1/NOP2/sun family putative RNA methylase</fullName>
    </submittedName>
    <submittedName>
        <fullName evidence="9">Ribosomal RNA small subunit methyltransferase F</fullName>
        <ecNumber evidence="9">2.1.1.178</ecNumber>
    </submittedName>
</protein>
<dbReference type="Pfam" id="PF17126">
    <property type="entry name" value="RsmF_methylt_CI"/>
    <property type="match status" value="1"/>
</dbReference>
<keyword evidence="6 7" id="KW-0694">RNA-binding</keyword>
<dbReference type="PROSITE" id="PS01153">
    <property type="entry name" value="NOL1_NOP2_SUN"/>
    <property type="match status" value="1"/>
</dbReference>
<reference evidence="12" key="3">
    <citation type="submission" date="2016-11" db="EMBL/GenBank/DDBJ databases">
        <authorList>
            <person name="Jaros S."/>
            <person name="Januszkiewicz K."/>
            <person name="Wedrychowicz H."/>
        </authorList>
    </citation>
    <scope>NUCLEOTIDE SEQUENCE [LARGE SCALE GENOMIC DNA]</scope>
    <source>
        <strain evidence="12">DSM 1682</strain>
    </source>
</reference>
<dbReference type="OrthoDB" id="9810297at2"/>
<dbReference type="EC" id="2.1.1.178" evidence="9"/>
<evidence type="ECO:0000313" key="9">
    <source>
        <dbReference type="EMBL" id="AMJ40132.1"/>
    </source>
</evidence>
<gene>
    <name evidence="9" type="primary">rsmF</name>
    <name evidence="9" type="ORF">CPRO_05290</name>
    <name evidence="10" type="ORF">SAMN02745151_02879</name>
</gene>
<evidence type="ECO:0000256" key="1">
    <source>
        <dbReference type="ARBA" id="ARBA00007494"/>
    </source>
</evidence>
<evidence type="ECO:0000256" key="7">
    <source>
        <dbReference type="PROSITE-ProRule" id="PRU01023"/>
    </source>
</evidence>
<dbReference type="Gene3D" id="3.30.70.1170">
    <property type="entry name" value="Sun protein, domain 3"/>
    <property type="match status" value="1"/>
</dbReference>
<organism evidence="10 12">
    <name type="scientific">Anaerotignum propionicum DSM 1682</name>
    <dbReference type="NCBI Taxonomy" id="991789"/>
    <lineage>
        <taxon>Bacteria</taxon>
        <taxon>Bacillati</taxon>
        <taxon>Bacillota</taxon>
        <taxon>Clostridia</taxon>
        <taxon>Lachnospirales</taxon>
        <taxon>Anaerotignaceae</taxon>
        <taxon>Anaerotignum</taxon>
    </lineage>
</organism>
<dbReference type="EMBL" id="CP014223">
    <property type="protein sequence ID" value="AMJ40132.1"/>
    <property type="molecule type" value="Genomic_DNA"/>
</dbReference>
<feature type="active site" description="Nucleophile" evidence="7">
    <location>
        <position position="231"/>
    </location>
</feature>
<accession>A0A0X8V8Q2</accession>
<dbReference type="GO" id="GO:0008173">
    <property type="term" value="F:RNA methyltransferase activity"/>
    <property type="evidence" value="ECO:0007669"/>
    <property type="project" value="InterPro"/>
</dbReference>
<dbReference type="GO" id="GO:0001510">
    <property type="term" value="P:RNA methylation"/>
    <property type="evidence" value="ECO:0007669"/>
    <property type="project" value="InterPro"/>
</dbReference>
<dbReference type="Pfam" id="PF13636">
    <property type="entry name" value="Methyltranf_PUA"/>
    <property type="match status" value="1"/>
</dbReference>
<evidence type="ECO:0000256" key="6">
    <source>
        <dbReference type="ARBA" id="ARBA00022884"/>
    </source>
</evidence>
<dbReference type="CDD" id="cd02440">
    <property type="entry name" value="AdoMet_MTases"/>
    <property type="match status" value="1"/>
</dbReference>
<reference evidence="10" key="4">
    <citation type="submission" date="2016-11" db="EMBL/GenBank/DDBJ databases">
        <authorList>
            <person name="Varghese N."/>
            <person name="Submissions S."/>
        </authorList>
    </citation>
    <scope>NUCLEOTIDE SEQUENCE</scope>
    <source>
        <strain evidence="10">DSM 1682</strain>
    </source>
</reference>
<comment type="caution">
    <text evidence="7">Lacks conserved residue(s) required for the propagation of feature annotation.</text>
</comment>
<feature type="binding site" evidence="7">
    <location>
        <begin position="109"/>
        <end position="115"/>
    </location>
    <ligand>
        <name>S-adenosyl-L-methionine</name>
        <dbReference type="ChEBI" id="CHEBI:59789"/>
    </ligand>
</feature>
<evidence type="ECO:0000313" key="12">
    <source>
        <dbReference type="Proteomes" id="UP000184204"/>
    </source>
</evidence>
<dbReference type="GO" id="GO:0003723">
    <property type="term" value="F:RNA binding"/>
    <property type="evidence" value="ECO:0007669"/>
    <property type="project" value="UniProtKB-UniRule"/>
</dbReference>
<sequence>MELPIQYTEKMQKLLGEEYPRYLESFEESRYFGLRVNPLKLMPEVFLDQNVFSLTSVPWCNEGFYYAGDERPAKHPYYHAGLYYLQEPSAMSPGAILPIQPGERVLDVCAAPGGKSTQLGAGLQGEGLLVANDISAGRAKALLKNIELFGIRNAVVMSEPPERLKERLPNFFDKILIDAPCSGEGMFRKEPDMVKSWNEEMLAFCQKEQAKILEACAEMLRPGGMMLYSTCTFAVEENEKSIADFLERHQEFSLVPIEKKYGFSAGIGELSPCARLYPHKIKGEGHFLALMQKAGNSHDSLFSEEACEKEKDILPYLEFEKEVLKTKLSGTFKIFGDSLYLLPKGMPTMKGLRALRTGWQLGTLKKGRFEPSQAFAMGLFKEEVTSVEDFPLGDDRVIRYLKGETVEADGKEGWTLVCVDGFPLGWAKRQGGRLKNKYAVGWKWE</sequence>
<evidence type="ECO:0000313" key="11">
    <source>
        <dbReference type="Proteomes" id="UP000068026"/>
    </source>
</evidence>
<dbReference type="InterPro" id="IPR018314">
    <property type="entry name" value="RsmB/NOL1/NOP2-like_CS"/>
</dbReference>
<proteinExistence type="inferred from homology"/>
<dbReference type="AlphaFoldDB" id="A0A0X8V8Q2"/>
<dbReference type="RefSeq" id="WP_066047569.1">
    <property type="nucleotide sequence ID" value="NZ_CP014223.1"/>
</dbReference>
<dbReference type="InterPro" id="IPR029063">
    <property type="entry name" value="SAM-dependent_MTases_sf"/>
</dbReference>
<name>A0A0X8V8Q2_ANAPI</name>
<dbReference type="CDD" id="cd21147">
    <property type="entry name" value="RsmF_methylt_CTD1"/>
    <property type="match status" value="1"/>
</dbReference>
<evidence type="ECO:0000259" key="8">
    <source>
        <dbReference type="PROSITE" id="PS51686"/>
    </source>
</evidence>
<feature type="binding site" evidence="7">
    <location>
        <position position="133"/>
    </location>
    <ligand>
        <name>S-adenosyl-L-methionine</name>
        <dbReference type="ChEBI" id="CHEBI:59789"/>
    </ligand>
</feature>
<evidence type="ECO:0000256" key="5">
    <source>
        <dbReference type="ARBA" id="ARBA00022691"/>
    </source>
</evidence>
<dbReference type="InterPro" id="IPR049560">
    <property type="entry name" value="MeTrfase_RsmB-F_NOP2_cat"/>
</dbReference>
<dbReference type="PRINTS" id="PR02008">
    <property type="entry name" value="RCMTFAMILY"/>
</dbReference>
<evidence type="ECO:0000256" key="4">
    <source>
        <dbReference type="ARBA" id="ARBA00022679"/>
    </source>
</evidence>
<keyword evidence="4 7" id="KW-0808">Transferase</keyword>
<dbReference type="PANTHER" id="PTHR22807">
    <property type="entry name" value="NOP2 YEAST -RELATED NOL1/NOP2/FMU SUN DOMAIN-CONTAINING"/>
    <property type="match status" value="1"/>
</dbReference>
<dbReference type="InterPro" id="IPR031340">
    <property type="entry name" value="RsmF_methylt_CI"/>
</dbReference>
<evidence type="ECO:0000313" key="10">
    <source>
        <dbReference type="EMBL" id="SHF13267.1"/>
    </source>
</evidence>
<keyword evidence="3 7" id="KW-0489">Methyltransferase</keyword>
<dbReference type="Proteomes" id="UP000068026">
    <property type="component" value="Chromosome"/>
</dbReference>
<evidence type="ECO:0000256" key="2">
    <source>
        <dbReference type="ARBA" id="ARBA00022490"/>
    </source>
</evidence>